<feature type="compositionally biased region" description="Acidic residues" evidence="2">
    <location>
        <begin position="150"/>
        <end position="159"/>
    </location>
</feature>
<organism evidence="3">
    <name type="scientific">Nyssomyia neivai</name>
    <dbReference type="NCBI Taxonomy" id="330878"/>
    <lineage>
        <taxon>Eukaryota</taxon>
        <taxon>Metazoa</taxon>
        <taxon>Ecdysozoa</taxon>
        <taxon>Arthropoda</taxon>
        <taxon>Hexapoda</taxon>
        <taxon>Insecta</taxon>
        <taxon>Pterygota</taxon>
        <taxon>Neoptera</taxon>
        <taxon>Endopterygota</taxon>
        <taxon>Diptera</taxon>
        <taxon>Nematocera</taxon>
        <taxon>Psychodoidea</taxon>
        <taxon>Psychodidae</taxon>
        <taxon>Nyssomyia</taxon>
    </lineage>
</organism>
<evidence type="ECO:0000256" key="2">
    <source>
        <dbReference type="SAM" id="MobiDB-lite"/>
    </source>
</evidence>
<name>A0A1L8DGZ7_9DIPT</name>
<comment type="similarity">
    <text evidence="1">Belongs to the SAS10 family.</text>
</comment>
<dbReference type="Pfam" id="PF04000">
    <property type="entry name" value="Sas10_Utp3"/>
    <property type="match status" value="1"/>
</dbReference>
<dbReference type="GO" id="GO:0000462">
    <property type="term" value="P:maturation of SSU-rRNA from tricistronic rRNA transcript (SSU-rRNA, 5.8S rRNA, LSU-rRNA)"/>
    <property type="evidence" value="ECO:0007669"/>
    <property type="project" value="TreeGrafter"/>
</dbReference>
<dbReference type="PANTHER" id="PTHR13237">
    <property type="entry name" value="SOMETHING ABOUT SILENCING PROTEIN 10-RELATED"/>
    <property type="match status" value="1"/>
</dbReference>
<dbReference type="InterPro" id="IPR007146">
    <property type="entry name" value="Sas10/Utp3/C1D"/>
</dbReference>
<evidence type="ECO:0000313" key="3">
    <source>
        <dbReference type="EMBL" id="JAV05716.1"/>
    </source>
</evidence>
<accession>A0A1L8DGZ7</accession>
<dbReference type="GO" id="GO:0032040">
    <property type="term" value="C:small-subunit processome"/>
    <property type="evidence" value="ECO:0007669"/>
    <property type="project" value="TreeGrafter"/>
</dbReference>
<reference evidence="3" key="1">
    <citation type="submission" date="2016-12" db="EMBL/GenBank/DDBJ databases">
        <title>An insight into the sialome and mialome of the sand fly, Nyssomyia neivai.</title>
        <authorList>
            <person name="Sebastian V."/>
            <person name="Goulart T.M."/>
            <person name="Oliveira W."/>
            <person name="Calvo E."/>
            <person name="Oliveira L.F."/>
            <person name="Pinto M.C."/>
            <person name="Rosselino A.M."/>
            <person name="Ribeiro J.M."/>
        </authorList>
    </citation>
    <scope>NUCLEOTIDE SEQUENCE</scope>
</reference>
<evidence type="ECO:0000256" key="1">
    <source>
        <dbReference type="ARBA" id="ARBA00010979"/>
    </source>
</evidence>
<dbReference type="EMBL" id="GFDF01008368">
    <property type="protein sequence ID" value="JAV05716.1"/>
    <property type="molecule type" value="Transcribed_RNA"/>
</dbReference>
<protein>
    <submittedName>
        <fullName evidence="3">Protein involved in rrna processing</fullName>
    </submittedName>
</protein>
<dbReference type="PANTHER" id="PTHR13237:SF9">
    <property type="entry name" value="NEUROGUIDIN"/>
    <property type="match status" value="1"/>
</dbReference>
<dbReference type="AlphaFoldDB" id="A0A1L8DGZ7"/>
<feature type="region of interest" description="Disordered" evidence="2">
    <location>
        <begin position="265"/>
        <end position="310"/>
    </location>
</feature>
<sequence length="310" mass="35255">MVQALDDHEVSQDLPQAMQLLGEMNNHVKQVSDLVENMLDKVKSGEMSTEYGLSFLEIKYHMLLTYLINLTYVVLRKCSGQTIENDPSIDRLIEIRTVLEKIRPIDHKLRYQIDKLVKTAQNTPNTTGILRANLGHAATPLPEESAQMQESDESADDGEEKNRKRSTKSSASGVYVPPKLIPMHYDDEDGKVERNRKQLERAKKRTIGMSIIEDLKEEYLDTPVEIAGTSRAQQMLSRAQKEKEEYEETYLTRLPITKAEKHRQRKITTLGTLGDEVTRFGEGGSSKSKGGKRKRKGAPKKRGGKKRKFK</sequence>
<feature type="region of interest" description="Disordered" evidence="2">
    <location>
        <begin position="143"/>
        <end position="186"/>
    </location>
</feature>
<feature type="compositionally biased region" description="Basic residues" evidence="2">
    <location>
        <begin position="289"/>
        <end position="310"/>
    </location>
</feature>
<proteinExistence type="inferred from homology"/>